<dbReference type="InterPro" id="IPR036397">
    <property type="entry name" value="RNaseH_sf"/>
</dbReference>
<dbReference type="Gene3D" id="3.30.420.10">
    <property type="entry name" value="Ribonuclease H-like superfamily/Ribonuclease H"/>
    <property type="match status" value="1"/>
</dbReference>
<dbReference type="GO" id="GO:0003723">
    <property type="term" value="F:RNA binding"/>
    <property type="evidence" value="ECO:0007669"/>
    <property type="project" value="UniProtKB-KW"/>
</dbReference>
<dbReference type="InterPro" id="IPR043502">
    <property type="entry name" value="DNA/RNA_pol_sf"/>
</dbReference>
<dbReference type="InterPro" id="IPR001584">
    <property type="entry name" value="Integrase_cat-core"/>
</dbReference>
<dbReference type="GO" id="GO:0005634">
    <property type="term" value="C:nucleus"/>
    <property type="evidence" value="ECO:0007669"/>
    <property type="project" value="UniProtKB-ARBA"/>
</dbReference>
<evidence type="ECO:0000256" key="2">
    <source>
        <dbReference type="SAM" id="MobiDB-lite"/>
    </source>
</evidence>
<dbReference type="STRING" id="5643.A0A060SII5"/>
<keyword evidence="5" id="KW-1185">Reference proteome</keyword>
<protein>
    <recommendedName>
        <fullName evidence="3">Integrase catalytic domain-containing protein</fullName>
    </recommendedName>
</protein>
<dbReference type="HOGENOM" id="CLU_001650_21_4_1"/>
<evidence type="ECO:0000259" key="3">
    <source>
        <dbReference type="PROSITE" id="PS50994"/>
    </source>
</evidence>
<dbReference type="OrthoDB" id="2801217at2759"/>
<name>A0A060SII5_PYCCI</name>
<dbReference type="EMBL" id="CCBP010000125">
    <property type="protein sequence ID" value="CDO74006.1"/>
    <property type="molecule type" value="Genomic_DNA"/>
</dbReference>
<feature type="region of interest" description="Disordered" evidence="2">
    <location>
        <begin position="1"/>
        <end position="31"/>
    </location>
</feature>
<comment type="caution">
    <text evidence="4">The sequence shown here is derived from an EMBL/GenBank/DDBJ whole genome shotgun (WGS) entry which is preliminary data.</text>
</comment>
<dbReference type="PANTHER" id="PTHR11439">
    <property type="entry name" value="GAG-POL-RELATED RETROTRANSPOSON"/>
    <property type="match status" value="1"/>
</dbReference>
<dbReference type="PANTHER" id="PTHR11439:SF467">
    <property type="entry name" value="INTEGRASE CATALYTIC DOMAIN-CONTAINING PROTEIN"/>
    <property type="match status" value="1"/>
</dbReference>
<accession>A0A060SII5</accession>
<dbReference type="SUPFAM" id="SSF56672">
    <property type="entry name" value="DNA/RNA polymerases"/>
    <property type="match status" value="1"/>
</dbReference>
<dbReference type="InterPro" id="IPR013103">
    <property type="entry name" value="RVT_2"/>
</dbReference>
<dbReference type="SUPFAM" id="SSF53098">
    <property type="entry name" value="Ribonuclease H-like"/>
    <property type="match status" value="1"/>
</dbReference>
<feature type="region of interest" description="Disordered" evidence="2">
    <location>
        <begin position="190"/>
        <end position="288"/>
    </location>
</feature>
<feature type="domain" description="Integrase catalytic" evidence="3">
    <location>
        <begin position="1"/>
        <end position="121"/>
    </location>
</feature>
<proteinExistence type="predicted"/>
<keyword evidence="1" id="KW-0694">RNA-binding</keyword>
<dbReference type="InterPro" id="IPR057670">
    <property type="entry name" value="SH3_retrovirus"/>
</dbReference>
<dbReference type="GO" id="GO:0015074">
    <property type="term" value="P:DNA integration"/>
    <property type="evidence" value="ECO:0007669"/>
    <property type="project" value="InterPro"/>
</dbReference>
<dbReference type="PROSITE" id="PS50994">
    <property type="entry name" value="INTEGRASE"/>
    <property type="match status" value="1"/>
</dbReference>
<organism evidence="4 5">
    <name type="scientific">Pycnoporus cinnabarinus</name>
    <name type="common">Cinnabar-red polypore</name>
    <name type="synonym">Trametes cinnabarina</name>
    <dbReference type="NCBI Taxonomy" id="5643"/>
    <lineage>
        <taxon>Eukaryota</taxon>
        <taxon>Fungi</taxon>
        <taxon>Dikarya</taxon>
        <taxon>Basidiomycota</taxon>
        <taxon>Agaricomycotina</taxon>
        <taxon>Agaricomycetes</taxon>
        <taxon>Polyporales</taxon>
        <taxon>Polyporaceae</taxon>
        <taxon>Trametes</taxon>
    </lineage>
</organism>
<evidence type="ECO:0000313" key="4">
    <source>
        <dbReference type="EMBL" id="CDO74006.1"/>
    </source>
</evidence>
<evidence type="ECO:0000313" key="5">
    <source>
        <dbReference type="Proteomes" id="UP000029665"/>
    </source>
</evidence>
<sequence length="875" mass="97757">MGEEDEEQSKSKRPSQWTLEHQRSFAGLKRQSEYTSREFVEHLEKHGTTRRLTVHDSPQQNGKAERLNRTLAEHARALLFDAQLPKFLWGEAILHSAWLRNRTTSKNTPGTTPHELATGEKPDLSNLPRFGARCWVLQQNTGKLGSKSKPGRWVGYSLESKGHKIFWPERRTVSIERDVRFEPSEDVAVSVRVQSEGEQSPPGSVLNAPASSSNSSNPSTPSASPSPSLPAPPPVINAVPPTSPTKPIAGRPLLEPAVAGPQGASEVEPPESAPPESRPKRNRKPSAWVRDLQAGVGTTGGRGAQRVPKSILGEDAQLAAEFWEELGSEGESECEEEADTAYTFESAPLFALAAMGSDDEPTYCEAMAGPEKEQWKAAMEEELSRIKAMGTYELVERPPNVNVVGAVWALRKKRDENNKVVKYKARLCAQGFSQVYGIDYTLTASPTARASSIRLILALAATHDWEVHQIDFKNAYLNGKLDETIYMRQPPGFEVPGKERLIWRLLKALYGLKQAGLLWYRVICALMDEIGLTRSEYDPGVFYLFAPGIAIIIAIHVDDCVLVTNSKQLMVALKKQLEQRYEIVDLGEVRWLLGYEIRRDRSKRTISLSQGAYIDTMLARFRMTDAHPVSVPLDPHTNLFNYTLDDDERAEMRNRPYAQLIGSLMYAAITTRPDISFATSTLARFMADPATIHWEAAKRVLRYLKGTRNYVLMFGSTSDGLVGYTDADWGSQAHRHSISGYAFLYAGGAITWRSHKQPIIALSTTEAEYIAASDASREALWLRRLLSELTTPVRDPTVLYCDNESALKLIRNVDVFHPRTKHIDIRYHFIRSHVADRTLALEYCPTNEMVADIFTKPLARPRLAMLAALLGLRLA</sequence>
<dbReference type="AlphaFoldDB" id="A0A060SII5"/>
<reference evidence="4" key="1">
    <citation type="submission" date="2014-01" db="EMBL/GenBank/DDBJ databases">
        <title>The genome of the white-rot fungus Pycnoporus cinnabarinus: a basidiomycete model with a versatile arsenal for lignocellulosic biomass breakdown.</title>
        <authorList>
            <person name="Levasseur A."/>
            <person name="Lomascolo A."/>
            <person name="Ruiz-Duenas F.J."/>
            <person name="Uzan E."/>
            <person name="Piumi F."/>
            <person name="Kues U."/>
            <person name="Ram A.F.J."/>
            <person name="Murat C."/>
            <person name="Haon M."/>
            <person name="Benoit I."/>
            <person name="Arfi Y."/>
            <person name="Chevret D."/>
            <person name="Drula E."/>
            <person name="Kwon M.J."/>
            <person name="Gouret P."/>
            <person name="Lesage-Meessen L."/>
            <person name="Lombard V."/>
            <person name="Mariette J."/>
            <person name="Noirot C."/>
            <person name="Park J."/>
            <person name="Patyshakuliyeva A."/>
            <person name="Wieneger R.A.B."/>
            <person name="Wosten H.A.B."/>
            <person name="Martin F."/>
            <person name="Coutinho P.M."/>
            <person name="de Vries R."/>
            <person name="Martinez A.T."/>
            <person name="Klopp C."/>
            <person name="Pontarotti P."/>
            <person name="Henrissat B."/>
            <person name="Record E."/>
        </authorList>
    </citation>
    <scope>NUCLEOTIDE SEQUENCE [LARGE SCALE GENOMIC DNA]</scope>
    <source>
        <strain evidence="4">BRFM137</strain>
    </source>
</reference>
<dbReference type="CDD" id="cd09272">
    <property type="entry name" value="RNase_HI_RT_Ty1"/>
    <property type="match status" value="1"/>
</dbReference>
<dbReference type="Pfam" id="PF07727">
    <property type="entry name" value="RVT_2"/>
    <property type="match status" value="1"/>
</dbReference>
<dbReference type="InterPro" id="IPR012337">
    <property type="entry name" value="RNaseH-like_sf"/>
</dbReference>
<feature type="compositionally biased region" description="Polar residues" evidence="2">
    <location>
        <begin position="192"/>
        <end position="202"/>
    </location>
</feature>
<gene>
    <name evidence="4" type="ORF">BN946_scf185043.g55</name>
</gene>
<feature type="region of interest" description="Disordered" evidence="2">
    <location>
        <begin position="103"/>
        <end position="123"/>
    </location>
</feature>
<dbReference type="Pfam" id="PF25597">
    <property type="entry name" value="SH3_retrovirus"/>
    <property type="match status" value="1"/>
</dbReference>
<dbReference type="OMA" id="AGHISHK"/>
<feature type="compositionally biased region" description="Low complexity" evidence="2">
    <location>
        <begin position="207"/>
        <end position="226"/>
    </location>
</feature>
<dbReference type="Proteomes" id="UP000029665">
    <property type="component" value="Unassembled WGS sequence"/>
</dbReference>
<evidence type="ECO:0000256" key="1">
    <source>
        <dbReference type="ARBA" id="ARBA00022884"/>
    </source>
</evidence>
<feature type="region of interest" description="Disordered" evidence="2">
    <location>
        <begin position="45"/>
        <end position="64"/>
    </location>
</feature>